<evidence type="ECO:0000313" key="5">
    <source>
        <dbReference type="EMBL" id="QPS42007.1"/>
    </source>
</evidence>
<name>A0A7U4SU98_9BURK</name>
<evidence type="ECO:0000256" key="4">
    <source>
        <dbReference type="RuleBase" id="RU003719"/>
    </source>
</evidence>
<evidence type="ECO:0000256" key="2">
    <source>
        <dbReference type="ARBA" id="ARBA00023002"/>
    </source>
</evidence>
<evidence type="ECO:0000256" key="1">
    <source>
        <dbReference type="ARBA" id="ARBA00005854"/>
    </source>
</evidence>
<sequence length="352" mass="37260">MTILTVAVIGDRFMKPQYFVDALSAALPRATIDIRTLELAWPDVPMAHGYAVGSCAPGLKGLKEYLGEPAEIASFIGDAEVLINHLAPVTAEMLECLSALRFIAVARGGPVNIDLASARAKGIKVVNAPGRNASAVAEFTIGMILAQTRLLTAGHATLSRGEWRGELYRADLTGDELCNMTVGLIGYGHIGSKVTKLLRPFGCRILVTDPYAALDAVDRAAGIEQVDMDTLLRKSDVVSLHARVTPETTGFIDAAAFARMKRGAYFINTARGPMVNYGDLHAALAGGHLRGAGLETFAVEPCDPADPLLSLPNVSLTPHIAGASLQTVRCAADMVAEELRRYVAGEAALNPS</sequence>
<dbReference type="Proteomes" id="UP000594943">
    <property type="component" value="Plasmid unnamed"/>
</dbReference>
<dbReference type="InterPro" id="IPR050418">
    <property type="entry name" value="D-iso_2-hydroxyacid_DH_PdxB"/>
</dbReference>
<evidence type="ECO:0000313" key="6">
    <source>
        <dbReference type="Proteomes" id="UP000594943"/>
    </source>
</evidence>
<dbReference type="SUPFAM" id="SSF52283">
    <property type="entry name" value="Formate/glycerate dehydrogenase catalytic domain-like"/>
    <property type="match status" value="1"/>
</dbReference>
<evidence type="ECO:0000256" key="3">
    <source>
        <dbReference type="ARBA" id="ARBA00023027"/>
    </source>
</evidence>
<accession>A0A7T2TXU0</accession>
<proteinExistence type="inferred from homology"/>
<dbReference type="EMBL" id="CP065685">
    <property type="protein sequence ID" value="QPS42007.1"/>
    <property type="molecule type" value="Genomic_DNA"/>
</dbReference>
<accession>A0A7U4SU98</accession>
<organism evidence="5 6">
    <name type="scientific">Burkholderia humptydooensis</name>
    <dbReference type="NCBI Taxonomy" id="430531"/>
    <lineage>
        <taxon>Bacteria</taxon>
        <taxon>Pseudomonadati</taxon>
        <taxon>Pseudomonadota</taxon>
        <taxon>Betaproteobacteria</taxon>
        <taxon>Burkholderiales</taxon>
        <taxon>Burkholderiaceae</taxon>
        <taxon>Burkholderia</taxon>
        <taxon>pseudomallei group</taxon>
    </lineage>
</organism>
<dbReference type="KEGG" id="bhg:I6G56_00345"/>
<dbReference type="CDD" id="cd12171">
    <property type="entry name" value="2-Hacid_dh_10"/>
    <property type="match status" value="1"/>
</dbReference>
<keyword evidence="3" id="KW-0520">NAD</keyword>
<dbReference type="GO" id="GO:0051287">
    <property type="term" value="F:NAD binding"/>
    <property type="evidence" value="ECO:0007669"/>
    <property type="project" value="InterPro"/>
</dbReference>
<dbReference type="AlphaFoldDB" id="A0A7U4SU98"/>
<protein>
    <submittedName>
        <fullName evidence="5">2-hydroxyacid dehydrogenase</fullName>
    </submittedName>
</protein>
<dbReference type="PANTHER" id="PTHR43761:SF1">
    <property type="entry name" value="D-ISOMER SPECIFIC 2-HYDROXYACID DEHYDROGENASE CATALYTIC DOMAIN-CONTAINING PROTEIN-RELATED"/>
    <property type="match status" value="1"/>
</dbReference>
<dbReference type="SUPFAM" id="SSF51735">
    <property type="entry name" value="NAD(P)-binding Rossmann-fold domains"/>
    <property type="match status" value="1"/>
</dbReference>
<dbReference type="InterPro" id="IPR036291">
    <property type="entry name" value="NAD(P)-bd_dom_sf"/>
</dbReference>
<dbReference type="RefSeq" id="WP_009917182.1">
    <property type="nucleotide sequence ID" value="NZ_CP013381.1"/>
</dbReference>
<dbReference type="Gene3D" id="3.40.50.720">
    <property type="entry name" value="NAD(P)-binding Rossmann-like Domain"/>
    <property type="match status" value="2"/>
</dbReference>
<dbReference type="GO" id="GO:0016616">
    <property type="term" value="F:oxidoreductase activity, acting on the CH-OH group of donors, NAD or NADP as acceptor"/>
    <property type="evidence" value="ECO:0007669"/>
    <property type="project" value="InterPro"/>
</dbReference>
<keyword evidence="2 4" id="KW-0560">Oxidoreductase</keyword>
<keyword evidence="5" id="KW-0614">Plasmid</keyword>
<dbReference type="Pfam" id="PF02826">
    <property type="entry name" value="2-Hacid_dh_C"/>
    <property type="match status" value="1"/>
</dbReference>
<comment type="similarity">
    <text evidence="1 4">Belongs to the D-isomer specific 2-hydroxyacid dehydrogenase family.</text>
</comment>
<dbReference type="InterPro" id="IPR006140">
    <property type="entry name" value="D-isomer_DH_NAD-bd"/>
</dbReference>
<gene>
    <name evidence="5" type="ORF">I6G56_00345</name>
</gene>
<geneLocation type="plasmid" evidence="5 6">
    <name>unnamed</name>
</geneLocation>
<dbReference type="PANTHER" id="PTHR43761">
    <property type="entry name" value="D-ISOMER SPECIFIC 2-HYDROXYACID DEHYDROGENASE FAMILY PROTEIN (AFU_ORTHOLOGUE AFUA_1G13630)"/>
    <property type="match status" value="1"/>
</dbReference>
<reference evidence="5 6" key="1">
    <citation type="submission" date="2020-12" db="EMBL/GenBank/DDBJ databases">
        <title>FDA dAtabase for Regulatory Grade micrObial Sequences (FDA-ARGOS): Supporting development and validation of Infectious Disease Dx tests.</title>
        <authorList>
            <person name="Nelson B."/>
            <person name="Plummer A."/>
            <person name="Tallon L."/>
            <person name="Sadzewicz L."/>
            <person name="Zhao X."/>
            <person name="Boylan J."/>
            <person name="Ott S."/>
            <person name="Bowen H."/>
            <person name="Vavikolanu K."/>
            <person name="Mehta A."/>
            <person name="Aluvathingal J."/>
            <person name="Nadendla S."/>
            <person name="Myers T."/>
            <person name="Yan Y."/>
            <person name="Sichtig H."/>
        </authorList>
    </citation>
    <scope>NUCLEOTIDE SEQUENCE [LARGE SCALE GENOMIC DNA]</scope>
    <source>
        <strain evidence="5 6">FDAARGOS_899</strain>
        <plasmid evidence="5 6">unnamed</plasmid>
    </source>
</reference>
<dbReference type="Pfam" id="PF00389">
    <property type="entry name" value="2-Hacid_dh"/>
    <property type="match status" value="1"/>
</dbReference>
<dbReference type="InterPro" id="IPR006139">
    <property type="entry name" value="D-isomer_2_OHA_DH_cat_dom"/>
</dbReference>